<dbReference type="CDD" id="cd22525">
    <property type="entry name" value="KH-I_Rrp4_eukar"/>
    <property type="match status" value="1"/>
</dbReference>
<feature type="domain" description="K Homology" evidence="6">
    <location>
        <begin position="164"/>
        <end position="203"/>
    </location>
</feature>
<dbReference type="Gene3D" id="2.40.50.140">
    <property type="entry name" value="Nucleic acid-binding proteins"/>
    <property type="match status" value="1"/>
</dbReference>
<protein>
    <recommendedName>
        <fullName evidence="9">Ribosomal RNA-processing protein 4</fullName>
    </recommendedName>
</protein>
<dbReference type="Pfam" id="PF21266">
    <property type="entry name" value="S1_RRP4"/>
    <property type="match status" value="1"/>
</dbReference>
<reference evidence="8" key="1">
    <citation type="submission" date="2021-01" db="EMBL/GenBank/DDBJ databases">
        <authorList>
            <person name="Corre E."/>
            <person name="Pelletier E."/>
            <person name="Niang G."/>
            <person name="Scheremetjew M."/>
            <person name="Finn R."/>
            <person name="Kale V."/>
            <person name="Holt S."/>
            <person name="Cochrane G."/>
            <person name="Meng A."/>
            <person name="Brown T."/>
            <person name="Cohen L."/>
        </authorList>
    </citation>
    <scope>NUCLEOTIDE SEQUENCE</scope>
    <source>
        <strain evidence="8">CCMP125</strain>
    </source>
</reference>
<evidence type="ECO:0000259" key="7">
    <source>
        <dbReference type="Pfam" id="PF21266"/>
    </source>
</evidence>
<dbReference type="InterPro" id="IPR026699">
    <property type="entry name" value="Exosome_RNA_bind1/RRP40/RRP4"/>
</dbReference>
<evidence type="ECO:0000256" key="4">
    <source>
        <dbReference type="ARBA" id="ARBA00022884"/>
    </source>
</evidence>
<evidence type="ECO:0000259" key="5">
    <source>
        <dbReference type="Pfam" id="PF14382"/>
    </source>
</evidence>
<dbReference type="GO" id="GO:0003723">
    <property type="term" value="F:RNA binding"/>
    <property type="evidence" value="ECO:0007669"/>
    <property type="project" value="UniProtKB-KW"/>
</dbReference>
<dbReference type="SUPFAM" id="SSF54791">
    <property type="entry name" value="Eukaryotic type KH-domain (KH-domain type I)"/>
    <property type="match status" value="1"/>
</dbReference>
<dbReference type="GO" id="GO:0071051">
    <property type="term" value="P:poly(A)-dependent snoRNA 3'-end processing"/>
    <property type="evidence" value="ECO:0007669"/>
    <property type="project" value="TreeGrafter"/>
</dbReference>
<comment type="subcellular location">
    <subcellularLocation>
        <location evidence="1">Nucleus</location>
    </subcellularLocation>
</comment>
<dbReference type="GO" id="GO:0071035">
    <property type="term" value="P:nuclear polyadenylation-dependent rRNA catabolic process"/>
    <property type="evidence" value="ECO:0007669"/>
    <property type="project" value="TreeGrafter"/>
</dbReference>
<dbReference type="GO" id="GO:0071034">
    <property type="term" value="P:CUT catabolic process"/>
    <property type="evidence" value="ECO:0007669"/>
    <property type="project" value="TreeGrafter"/>
</dbReference>
<dbReference type="GO" id="GO:0000467">
    <property type="term" value="P:exonucleolytic trimming to generate mature 3'-end of 5.8S rRNA from tricistronic rRNA transcript (SSU-rRNA, 5.8S rRNA, LSU-rRNA)"/>
    <property type="evidence" value="ECO:0007669"/>
    <property type="project" value="TreeGrafter"/>
</dbReference>
<dbReference type="GO" id="GO:0000176">
    <property type="term" value="C:nuclear exosome (RNase complex)"/>
    <property type="evidence" value="ECO:0007669"/>
    <property type="project" value="TreeGrafter"/>
</dbReference>
<evidence type="ECO:0000256" key="3">
    <source>
        <dbReference type="ARBA" id="ARBA00022835"/>
    </source>
</evidence>
<keyword evidence="4" id="KW-0694">RNA-binding</keyword>
<dbReference type="SUPFAM" id="SSF110324">
    <property type="entry name" value="Ribosomal L27 protein-like"/>
    <property type="match status" value="1"/>
</dbReference>
<evidence type="ECO:0000259" key="6">
    <source>
        <dbReference type="Pfam" id="PF15985"/>
    </source>
</evidence>
<name>A0A7S2VBG1_9STRA</name>
<feature type="domain" description="Exosome complex component N-terminal" evidence="5">
    <location>
        <begin position="6"/>
        <end position="55"/>
    </location>
</feature>
<evidence type="ECO:0000256" key="2">
    <source>
        <dbReference type="ARBA" id="ARBA00009155"/>
    </source>
</evidence>
<dbReference type="GO" id="GO:0034475">
    <property type="term" value="P:U4 snRNA 3'-end processing"/>
    <property type="evidence" value="ECO:0007669"/>
    <property type="project" value="TreeGrafter"/>
</dbReference>
<feature type="domain" description="RRP4 S1" evidence="7">
    <location>
        <begin position="68"/>
        <end position="141"/>
    </location>
</feature>
<dbReference type="SUPFAM" id="SSF50249">
    <property type="entry name" value="Nucleic acid-binding proteins"/>
    <property type="match status" value="1"/>
</dbReference>
<dbReference type="GO" id="GO:0071038">
    <property type="term" value="P:TRAMP-dependent tRNA surveillance pathway"/>
    <property type="evidence" value="ECO:0007669"/>
    <property type="project" value="TreeGrafter"/>
</dbReference>
<evidence type="ECO:0008006" key="9">
    <source>
        <dbReference type="Google" id="ProtNLM"/>
    </source>
</evidence>
<dbReference type="PANTHER" id="PTHR21321:SF4">
    <property type="entry name" value="EXOSOME COMPLEX COMPONENT RRP4"/>
    <property type="match status" value="1"/>
</dbReference>
<dbReference type="Pfam" id="PF15985">
    <property type="entry name" value="KH_6"/>
    <property type="match status" value="1"/>
</dbReference>
<keyword evidence="3" id="KW-0271">Exosome</keyword>
<dbReference type="GO" id="GO:0000177">
    <property type="term" value="C:cytoplasmic exosome (RNase complex)"/>
    <property type="evidence" value="ECO:0007669"/>
    <property type="project" value="TreeGrafter"/>
</dbReference>
<dbReference type="CDD" id="cd05789">
    <property type="entry name" value="S1_Rrp4"/>
    <property type="match status" value="1"/>
</dbReference>
<evidence type="ECO:0000256" key="1">
    <source>
        <dbReference type="ARBA" id="ARBA00004123"/>
    </source>
</evidence>
<dbReference type="InterPro" id="IPR036612">
    <property type="entry name" value="KH_dom_type_1_sf"/>
</dbReference>
<dbReference type="AlphaFoldDB" id="A0A7S2VBG1"/>
<dbReference type="InterPro" id="IPR012340">
    <property type="entry name" value="NA-bd_OB-fold"/>
</dbReference>
<gene>
    <name evidence="8" type="ORF">APAL1065_LOCUS4076</name>
</gene>
<proteinExistence type="inferred from homology"/>
<dbReference type="InterPro" id="IPR048565">
    <property type="entry name" value="S1_RRP4"/>
</dbReference>
<dbReference type="InterPro" id="IPR004088">
    <property type="entry name" value="KH_dom_type_1"/>
</dbReference>
<dbReference type="InterPro" id="IPR025721">
    <property type="entry name" value="Exosome_cplx_N_dom"/>
</dbReference>
<comment type="similarity">
    <text evidence="2">Belongs to the RRP4 family.</text>
</comment>
<organism evidence="8">
    <name type="scientific">Entomoneis paludosa</name>
    <dbReference type="NCBI Taxonomy" id="265537"/>
    <lineage>
        <taxon>Eukaryota</taxon>
        <taxon>Sar</taxon>
        <taxon>Stramenopiles</taxon>
        <taxon>Ochrophyta</taxon>
        <taxon>Bacillariophyta</taxon>
        <taxon>Bacillariophyceae</taxon>
        <taxon>Bacillariophycidae</taxon>
        <taxon>Entomoneidaceae</taxon>
        <taxon>Entomoneis</taxon>
    </lineage>
</organism>
<dbReference type="PANTHER" id="PTHR21321">
    <property type="entry name" value="PNAS-3 RELATED"/>
    <property type="match status" value="1"/>
</dbReference>
<dbReference type="EMBL" id="HBHT01006151">
    <property type="protein sequence ID" value="CAD9948238.1"/>
    <property type="molecule type" value="Transcribed_RNA"/>
</dbReference>
<accession>A0A7S2VBG1</accession>
<evidence type="ECO:0000313" key="8">
    <source>
        <dbReference type="EMBL" id="CAD9948238.1"/>
    </source>
</evidence>
<dbReference type="Pfam" id="PF14382">
    <property type="entry name" value="ECR1_N"/>
    <property type="match status" value="1"/>
</dbReference>
<dbReference type="Gene3D" id="2.40.50.100">
    <property type="match status" value="1"/>
</dbReference>
<sequence length="307" mass="34063">MPSSPLVIPGQLIAVSEDGNEESSFLRGHGTYLEHSDEDGSTSLRASVTGTVQRVNKLISVLPMTYNRYESHVGDLVVGRITAVSLNRWKVQLVPYQHGASLPLSGVHLPGGVQRMRTLQDAREMRSFLQEGDLVSAEVHKIMNDGVSVQLHTRSTRYGKLENGVFVTVPPGLIPKRKNHYIANFLNQQFDILLGCNGWVWMQRAVKTTTPSGNPEEDPGTTQVLGGPELAELQEAQRAEHAQTPYSFQERHNLARLRNTVECLRWAAAPITVENLQHVYQASLQQDLAPVEILQNVRTLSSVMMSP</sequence>